<dbReference type="InterPro" id="IPR009000">
    <property type="entry name" value="Transl_B-barrel_sf"/>
</dbReference>
<dbReference type="Gene3D" id="2.40.30.130">
    <property type="match status" value="1"/>
</dbReference>
<dbReference type="SMART" id="SM00863">
    <property type="entry name" value="tRNA_SAD"/>
    <property type="match status" value="1"/>
</dbReference>
<dbReference type="Pfam" id="PF07973">
    <property type="entry name" value="tRNA_SAD"/>
    <property type="match status" value="1"/>
</dbReference>
<dbReference type="InterPro" id="IPR018164">
    <property type="entry name" value="Ala-tRNA-synth_IIc_N"/>
</dbReference>
<sequence length="393" mass="45172">MTEKLYYEDQYLKECRAQVVDIINNDKEVLVVLDKTIFYPEGGGQPSDIGEIDGIPVHHVSEKDDIIYHHMKEAPKNKNVLCRIDFNVRFDHMQQHAGEHILSGAILKLFGGNNKGFHMGDEYLTLDTDIEHMTDDMVKRAEDEVNSYIYKDREFHTCIVSREEAENFPIRKKVKEGENEIRIVEVKDMDCCPCCGTHVARTGEIGIVKIIKTERYKGMTRIYVKCGNRALKDIQIKHNIVNNLGKYFSVDESEILDKVQKQSKEIEDLKKQVNKLNKIFADKEAEKIINSMCSDIILKNFEFMTFEQVKLIGSALGRINGIFILSSIVDKKIIFENNTSYDIKCGKLFKEYIKEFNGKGGGKDKSAQGTFDSEEDLIKFCEFLYSKVNEAIN</sequence>
<dbReference type="AlphaFoldDB" id="A0A386H3U2"/>
<dbReference type="InterPro" id="IPR018163">
    <property type="entry name" value="Thr/Ala-tRNA-synth_IIc_edit"/>
</dbReference>
<dbReference type="OrthoDB" id="9812949at2"/>
<dbReference type="GO" id="GO:0005524">
    <property type="term" value="F:ATP binding"/>
    <property type="evidence" value="ECO:0007669"/>
    <property type="project" value="InterPro"/>
</dbReference>
<protein>
    <submittedName>
        <fullName evidence="7">Alanyl-tRNA editing protein</fullName>
    </submittedName>
</protein>
<keyword evidence="3" id="KW-0479">Metal-binding</keyword>
<evidence type="ECO:0000259" key="6">
    <source>
        <dbReference type="PROSITE" id="PS50860"/>
    </source>
</evidence>
<evidence type="ECO:0000256" key="1">
    <source>
        <dbReference type="ARBA" id="ARBA00001947"/>
    </source>
</evidence>
<dbReference type="GO" id="GO:0006419">
    <property type="term" value="P:alanyl-tRNA aminoacylation"/>
    <property type="evidence" value="ECO:0007669"/>
    <property type="project" value="InterPro"/>
</dbReference>
<proteinExistence type="predicted"/>
<evidence type="ECO:0000256" key="4">
    <source>
        <dbReference type="ARBA" id="ARBA00022833"/>
    </source>
</evidence>
<gene>
    <name evidence="7" type="ORF">D4Z93_07175</name>
</gene>
<dbReference type="InterPro" id="IPR003156">
    <property type="entry name" value="DHHA1_dom"/>
</dbReference>
<keyword evidence="5" id="KW-0175">Coiled coil</keyword>
<keyword evidence="4" id="KW-0862">Zinc</keyword>
<dbReference type="GO" id="GO:0003676">
    <property type="term" value="F:nucleic acid binding"/>
    <property type="evidence" value="ECO:0007669"/>
    <property type="project" value="InterPro"/>
</dbReference>
<evidence type="ECO:0000256" key="2">
    <source>
        <dbReference type="ARBA" id="ARBA00004496"/>
    </source>
</evidence>
<name>A0A386H3U2_9CLOT</name>
<dbReference type="SUPFAM" id="SSF50447">
    <property type="entry name" value="Translation proteins"/>
    <property type="match status" value="1"/>
</dbReference>
<evidence type="ECO:0000313" key="8">
    <source>
        <dbReference type="Proteomes" id="UP000266301"/>
    </source>
</evidence>
<evidence type="ECO:0000256" key="5">
    <source>
        <dbReference type="SAM" id="Coils"/>
    </source>
</evidence>
<dbReference type="GO" id="GO:0005737">
    <property type="term" value="C:cytoplasm"/>
    <property type="evidence" value="ECO:0007669"/>
    <property type="project" value="UniProtKB-SubCell"/>
</dbReference>
<comment type="subcellular location">
    <subcellularLocation>
        <location evidence="2">Cytoplasm</location>
    </subcellularLocation>
</comment>
<dbReference type="RefSeq" id="WP_119971859.1">
    <property type="nucleotide sequence ID" value="NZ_CP032416.1"/>
</dbReference>
<reference evidence="7 8" key="1">
    <citation type="journal article" date="2019" name="Int. J. Syst. Evol. Microbiol.">
        <title>Clostridium fermenticellae sp. nov., isolated from the mud in a fermentation cellar for the production of the Chinese liquor, baijiu.</title>
        <authorList>
            <person name="Xu P.X."/>
            <person name="Chai L.J."/>
            <person name="Qiu T."/>
            <person name="Zhang X.J."/>
            <person name="Lu Z.M."/>
            <person name="Xiao C."/>
            <person name="Wang S.T."/>
            <person name="Shen C.H."/>
            <person name="Shi J.S."/>
            <person name="Xu Z.H."/>
        </authorList>
    </citation>
    <scope>NUCLEOTIDE SEQUENCE [LARGE SCALE GENOMIC DNA]</scope>
    <source>
        <strain evidence="7 8">JN500901</strain>
    </source>
</reference>
<dbReference type="InterPro" id="IPR018165">
    <property type="entry name" value="Ala-tRNA-synth_IIc_core"/>
</dbReference>
<keyword evidence="8" id="KW-1185">Reference proteome</keyword>
<comment type="cofactor">
    <cofactor evidence="1">
        <name>Zn(2+)</name>
        <dbReference type="ChEBI" id="CHEBI:29105"/>
    </cofactor>
</comment>
<dbReference type="InterPro" id="IPR051335">
    <property type="entry name" value="Alanyl-tRNA_Editing_Enzymes"/>
</dbReference>
<evidence type="ECO:0000313" key="7">
    <source>
        <dbReference type="EMBL" id="AYD40314.1"/>
    </source>
</evidence>
<dbReference type="SUPFAM" id="SSF55186">
    <property type="entry name" value="ThrRS/AlaRS common domain"/>
    <property type="match status" value="1"/>
</dbReference>
<accession>A0A386H3U2</accession>
<dbReference type="KEGG" id="cfer:D4Z93_07175"/>
<dbReference type="PANTHER" id="PTHR43462:SF1">
    <property type="entry name" value="ALANYL-TRNA EDITING PROTEIN AARSD1"/>
    <property type="match status" value="1"/>
</dbReference>
<dbReference type="GO" id="GO:0002161">
    <property type="term" value="F:aminoacyl-tRNA deacylase activity"/>
    <property type="evidence" value="ECO:0007669"/>
    <property type="project" value="UniProtKB-ARBA"/>
</dbReference>
<dbReference type="GO" id="GO:0046872">
    <property type="term" value="F:metal ion binding"/>
    <property type="evidence" value="ECO:0007669"/>
    <property type="project" value="UniProtKB-KW"/>
</dbReference>
<organism evidence="7 8">
    <name type="scientific">Clostridium fermenticellae</name>
    <dbReference type="NCBI Taxonomy" id="2068654"/>
    <lineage>
        <taxon>Bacteria</taxon>
        <taxon>Bacillati</taxon>
        <taxon>Bacillota</taxon>
        <taxon>Clostridia</taxon>
        <taxon>Eubacteriales</taxon>
        <taxon>Clostridiaceae</taxon>
        <taxon>Clostridium</taxon>
    </lineage>
</organism>
<dbReference type="InterPro" id="IPR012947">
    <property type="entry name" value="tRNA_SAD"/>
</dbReference>
<feature type="coiled-coil region" evidence="5">
    <location>
        <begin position="252"/>
        <end position="286"/>
    </location>
</feature>
<dbReference type="GO" id="GO:0004813">
    <property type="term" value="F:alanine-tRNA ligase activity"/>
    <property type="evidence" value="ECO:0007669"/>
    <property type="project" value="InterPro"/>
</dbReference>
<dbReference type="PROSITE" id="PS50860">
    <property type="entry name" value="AA_TRNA_LIGASE_II_ALA"/>
    <property type="match status" value="1"/>
</dbReference>
<evidence type="ECO:0000256" key="3">
    <source>
        <dbReference type="ARBA" id="ARBA00022723"/>
    </source>
</evidence>
<dbReference type="Pfam" id="PF02272">
    <property type="entry name" value="DHHA1"/>
    <property type="match status" value="1"/>
</dbReference>
<dbReference type="PANTHER" id="PTHR43462">
    <property type="entry name" value="ALANYL-TRNA EDITING PROTEIN"/>
    <property type="match status" value="1"/>
</dbReference>
<dbReference type="Proteomes" id="UP000266301">
    <property type="component" value="Chromosome"/>
</dbReference>
<dbReference type="Pfam" id="PF01411">
    <property type="entry name" value="tRNA-synt_2c"/>
    <property type="match status" value="1"/>
</dbReference>
<dbReference type="Gene3D" id="3.10.310.40">
    <property type="match status" value="1"/>
</dbReference>
<dbReference type="EMBL" id="CP032416">
    <property type="protein sequence ID" value="AYD40314.1"/>
    <property type="molecule type" value="Genomic_DNA"/>
</dbReference>
<feature type="domain" description="Alanyl-transfer RNA synthetases family profile" evidence="6">
    <location>
        <begin position="1"/>
        <end position="236"/>
    </location>
</feature>
<dbReference type="Gene3D" id="3.30.980.10">
    <property type="entry name" value="Threonyl-trna Synthetase, Chain A, domain 2"/>
    <property type="match status" value="1"/>
</dbReference>